<reference evidence="1" key="2">
    <citation type="submission" date="2024-05" db="EMBL/GenBank/DDBJ databases">
        <title>Rhodohalobacter halophilus gen. nov., sp. nov., a moderately halophilic member of the family Balneolaceae.</title>
        <authorList>
            <person name="Xia J."/>
        </authorList>
    </citation>
    <scope>NUCLEOTIDE SEQUENCE</scope>
    <source>
        <strain evidence="1">WB101</strain>
    </source>
</reference>
<dbReference type="EMBL" id="JAKLWS010000034">
    <property type="protein sequence ID" value="MCG2590489.1"/>
    <property type="molecule type" value="Genomic_DNA"/>
</dbReference>
<protein>
    <recommendedName>
        <fullName evidence="3">Acyl-protein synthetase</fullName>
    </recommendedName>
</protein>
<sequence length="68" mass="8370">MKEITLKIPDQKFDFFMNLVKELGLEISEKTEIPEEQKEIVRERIESENQYEMISWEKARQKFEFKDK</sequence>
<accession>A0ABS9KI21</accession>
<name>A0ABS9KI21_9BACT</name>
<gene>
    <name evidence="1" type="ORF">L6773_18070</name>
</gene>
<organism evidence="1 2">
    <name type="scientific">Rhodohalobacter sulfatireducens</name>
    <dbReference type="NCBI Taxonomy" id="2911366"/>
    <lineage>
        <taxon>Bacteria</taxon>
        <taxon>Pseudomonadati</taxon>
        <taxon>Balneolota</taxon>
        <taxon>Balneolia</taxon>
        <taxon>Balneolales</taxon>
        <taxon>Balneolaceae</taxon>
        <taxon>Rhodohalobacter</taxon>
    </lineage>
</organism>
<reference evidence="1" key="1">
    <citation type="submission" date="2022-01" db="EMBL/GenBank/DDBJ databases">
        <authorList>
            <person name="Wang Y."/>
        </authorList>
    </citation>
    <scope>NUCLEOTIDE SEQUENCE</scope>
    <source>
        <strain evidence="1">WB101</strain>
    </source>
</reference>
<comment type="caution">
    <text evidence="1">The sequence shown here is derived from an EMBL/GenBank/DDBJ whole genome shotgun (WGS) entry which is preliminary data.</text>
</comment>
<evidence type="ECO:0000313" key="1">
    <source>
        <dbReference type="EMBL" id="MCG2590489.1"/>
    </source>
</evidence>
<dbReference type="Proteomes" id="UP001165366">
    <property type="component" value="Unassembled WGS sequence"/>
</dbReference>
<evidence type="ECO:0000313" key="2">
    <source>
        <dbReference type="Proteomes" id="UP001165366"/>
    </source>
</evidence>
<dbReference type="RefSeq" id="WP_237855902.1">
    <property type="nucleotide sequence ID" value="NZ_JAKLWS010000034.1"/>
</dbReference>
<evidence type="ECO:0008006" key="3">
    <source>
        <dbReference type="Google" id="ProtNLM"/>
    </source>
</evidence>
<keyword evidence="2" id="KW-1185">Reference proteome</keyword>
<proteinExistence type="predicted"/>